<sequence length="128" mass="14200">MKFIKDYGQFIEVGCTSCGKKHTVQRSHYTSVLEGYKFQSQITCSCGLTAIAASRDKSKWSFDPEYTMKRVGSRSTSVKMLLVIGAIIAMFVSETVYIFETDRAAHSGTAQQESDEETSNAEALVYAL</sequence>
<protein>
    <submittedName>
        <fullName evidence="2">Uncharacterized protein</fullName>
    </submittedName>
</protein>
<name>A0ABT9U702_PAEHA</name>
<dbReference type="Proteomes" id="UP001229346">
    <property type="component" value="Unassembled WGS sequence"/>
</dbReference>
<dbReference type="EMBL" id="JAUSSU010000010">
    <property type="protein sequence ID" value="MDQ0115338.1"/>
    <property type="molecule type" value="Genomic_DNA"/>
</dbReference>
<accession>A0ABT9U702</accession>
<proteinExistence type="predicted"/>
<keyword evidence="3" id="KW-1185">Reference proteome</keyword>
<comment type="caution">
    <text evidence="2">The sequence shown here is derived from an EMBL/GenBank/DDBJ whole genome shotgun (WGS) entry which is preliminary data.</text>
</comment>
<reference evidence="2 3" key="1">
    <citation type="submission" date="2023-07" db="EMBL/GenBank/DDBJ databases">
        <title>Sorghum-associated microbial communities from plants grown in Nebraska, USA.</title>
        <authorList>
            <person name="Schachtman D."/>
        </authorList>
    </citation>
    <scope>NUCLEOTIDE SEQUENCE [LARGE SCALE GENOMIC DNA]</scope>
    <source>
        <strain evidence="2 3">CC482</strain>
    </source>
</reference>
<keyword evidence="1" id="KW-0472">Membrane</keyword>
<gene>
    <name evidence="2" type="ORF">J2T15_004796</name>
</gene>
<evidence type="ECO:0000313" key="2">
    <source>
        <dbReference type="EMBL" id="MDQ0115338.1"/>
    </source>
</evidence>
<evidence type="ECO:0000256" key="1">
    <source>
        <dbReference type="SAM" id="Phobius"/>
    </source>
</evidence>
<keyword evidence="1" id="KW-1133">Transmembrane helix</keyword>
<feature type="transmembrane region" description="Helical" evidence="1">
    <location>
        <begin position="78"/>
        <end position="99"/>
    </location>
</feature>
<keyword evidence="1" id="KW-0812">Transmembrane</keyword>
<evidence type="ECO:0000313" key="3">
    <source>
        <dbReference type="Proteomes" id="UP001229346"/>
    </source>
</evidence>
<organism evidence="2 3">
    <name type="scientific">Paenibacillus harenae</name>
    <dbReference type="NCBI Taxonomy" id="306543"/>
    <lineage>
        <taxon>Bacteria</taxon>
        <taxon>Bacillati</taxon>
        <taxon>Bacillota</taxon>
        <taxon>Bacilli</taxon>
        <taxon>Bacillales</taxon>
        <taxon>Paenibacillaceae</taxon>
        <taxon>Paenibacillus</taxon>
    </lineage>
</organism>
<dbReference type="RefSeq" id="WP_307206891.1">
    <property type="nucleotide sequence ID" value="NZ_JAUSSU010000010.1"/>
</dbReference>